<gene>
    <name evidence="1" type="ORF">SJI18_22650</name>
</gene>
<dbReference type="RefSeq" id="WP_331702937.1">
    <property type="nucleotide sequence ID" value="NZ_JAZHFS010000038.1"/>
</dbReference>
<organism evidence="1 2">
    <name type="scientific">Clostridium frigoriphilum</name>
    <dbReference type="NCBI Taxonomy" id="443253"/>
    <lineage>
        <taxon>Bacteria</taxon>
        <taxon>Bacillati</taxon>
        <taxon>Bacillota</taxon>
        <taxon>Clostridia</taxon>
        <taxon>Eubacteriales</taxon>
        <taxon>Clostridiaceae</taxon>
        <taxon>Clostridium</taxon>
    </lineage>
</organism>
<sequence length="97" mass="11044">MYSMMYADKSKNLYEPKMECSLKLLDQIVTSKDAKYMSQTLFSIASIQMMLENYDESEKTLKELSTSSYIDDSALNVLTGLKDYEEGICLGIILSKL</sequence>
<proteinExistence type="predicted"/>
<name>A0ABU7UXE5_9CLOT</name>
<dbReference type="Proteomes" id="UP001498469">
    <property type="component" value="Unassembled WGS sequence"/>
</dbReference>
<comment type="caution">
    <text evidence="1">The sequence shown here is derived from an EMBL/GenBank/DDBJ whole genome shotgun (WGS) entry which is preliminary data.</text>
</comment>
<reference evidence="1 2" key="1">
    <citation type="submission" date="2023-11" db="EMBL/GenBank/DDBJ databases">
        <title>Draft genome sequence of a psychrophilic Clostridium strain from permafrost water brine.</title>
        <authorList>
            <person name="Shcherbakova V.A."/>
            <person name="Trubitsyn V.E."/>
            <person name="Zakharyuk A.G."/>
        </authorList>
    </citation>
    <scope>NUCLEOTIDE SEQUENCE [LARGE SCALE GENOMIC DNA]</scope>
    <source>
        <strain evidence="1 2">14F</strain>
    </source>
</reference>
<evidence type="ECO:0000313" key="2">
    <source>
        <dbReference type="Proteomes" id="UP001498469"/>
    </source>
</evidence>
<evidence type="ECO:0000313" key="1">
    <source>
        <dbReference type="EMBL" id="MEF2115085.1"/>
    </source>
</evidence>
<keyword evidence="2" id="KW-1185">Reference proteome</keyword>
<accession>A0ABU7UXE5</accession>
<protein>
    <submittedName>
        <fullName evidence="1">Uncharacterized protein</fullName>
    </submittedName>
</protein>
<dbReference type="EMBL" id="JAZHFS010000038">
    <property type="protein sequence ID" value="MEF2115085.1"/>
    <property type="molecule type" value="Genomic_DNA"/>
</dbReference>